<reference evidence="1 2" key="1">
    <citation type="submission" date="2018-04" db="EMBL/GenBank/DDBJ databases">
        <authorList>
            <person name="Li J."/>
        </authorList>
    </citation>
    <scope>NUCLEOTIDE SEQUENCE [LARGE SCALE GENOMIC DNA]</scope>
    <source>
        <strain evidence="2">30A</strain>
    </source>
</reference>
<protein>
    <recommendedName>
        <fullName evidence="3">DUF4287 domain-containing protein</fullName>
    </recommendedName>
</protein>
<evidence type="ECO:0000313" key="1">
    <source>
        <dbReference type="EMBL" id="AWB94856.1"/>
    </source>
</evidence>
<name>A0A2S0WU33_9MICO</name>
<dbReference type="KEGG" id="agm:DCE93_03600"/>
<dbReference type="OrthoDB" id="3837807at2"/>
<dbReference type="EMBL" id="CP028913">
    <property type="protein sequence ID" value="AWB94856.1"/>
    <property type="molecule type" value="Genomic_DNA"/>
</dbReference>
<evidence type="ECO:0008006" key="3">
    <source>
        <dbReference type="Google" id="ProtNLM"/>
    </source>
</evidence>
<proteinExistence type="predicted"/>
<dbReference type="InterPro" id="IPR025629">
    <property type="entry name" value="DUF4287"/>
</dbReference>
<accession>A0A2S0WU33</accession>
<gene>
    <name evidence="1" type="ORF">DCE93_03600</name>
</gene>
<evidence type="ECO:0000313" key="2">
    <source>
        <dbReference type="Proteomes" id="UP000244729"/>
    </source>
</evidence>
<dbReference type="AlphaFoldDB" id="A0A2S0WU33"/>
<dbReference type="Pfam" id="PF14117">
    <property type="entry name" value="DUF4287"/>
    <property type="match status" value="1"/>
</dbReference>
<keyword evidence="2" id="KW-1185">Reference proteome</keyword>
<dbReference type="Proteomes" id="UP000244729">
    <property type="component" value="Chromosome"/>
</dbReference>
<organism evidence="1 2">
    <name type="scientific">Agromyces badenianii</name>
    <dbReference type="NCBI Taxonomy" id="2080742"/>
    <lineage>
        <taxon>Bacteria</taxon>
        <taxon>Bacillati</taxon>
        <taxon>Actinomycetota</taxon>
        <taxon>Actinomycetes</taxon>
        <taxon>Micrococcales</taxon>
        <taxon>Microbacteriaceae</taxon>
        <taxon>Agromyces</taxon>
    </lineage>
</organism>
<sequence>MGSRGVGAHADGVGDDALASATGRSRDDWFALLDAAGATGWKHRATATWLVAEHGVDPWWAQAVTVGYEQARGTRQPGQRQDGTFEVSVSRTVAAEVEPALRALAEVVTARTGVEPLALNLAAKHPTARFPLEGGEFVLASATARGAGKTSLNLVRGRMTSGDRLAEAKATLRSWLESVAVGPVG</sequence>